<organism evidence="7 8">
    <name type="scientific">Thiovibrio frasassiensis</name>
    <dbReference type="NCBI Taxonomy" id="2984131"/>
    <lineage>
        <taxon>Bacteria</taxon>
        <taxon>Pseudomonadati</taxon>
        <taxon>Thermodesulfobacteriota</taxon>
        <taxon>Desulfobulbia</taxon>
        <taxon>Desulfobulbales</taxon>
        <taxon>Thiovibrionaceae</taxon>
        <taxon>Thiovibrio</taxon>
    </lineage>
</organism>
<dbReference type="GO" id="GO:0005524">
    <property type="term" value="F:ATP binding"/>
    <property type="evidence" value="ECO:0007669"/>
    <property type="project" value="UniProtKB-UniRule"/>
</dbReference>
<evidence type="ECO:0000259" key="5">
    <source>
        <dbReference type="Pfam" id="PF03668"/>
    </source>
</evidence>
<reference evidence="7" key="1">
    <citation type="journal article" date="2022" name="bioRxiv">
        <title>Thiovibrio frasassiensisgen. nov., sp. nov., an autotrophic, elemental sulfur disproportionating bacterium isolated from sulfidic karst sediment, and proposal of Thiovibrionaceae fam. nov.</title>
        <authorList>
            <person name="Aronson H."/>
            <person name="Thomas C."/>
            <person name="Bhattacharyya M."/>
            <person name="Eckstein S."/>
            <person name="Jensen S."/>
            <person name="Barco R."/>
            <person name="Macalady J."/>
            <person name="Amend J."/>
        </authorList>
    </citation>
    <scope>NUCLEOTIDE SEQUENCE</scope>
    <source>
        <strain evidence="7">RS19-109</strain>
    </source>
</reference>
<reference evidence="7" key="2">
    <citation type="submission" date="2022-10" db="EMBL/GenBank/DDBJ databases">
        <authorList>
            <person name="Aronson H.S."/>
        </authorList>
    </citation>
    <scope>NUCLEOTIDE SEQUENCE</scope>
    <source>
        <strain evidence="7">RS19-109</strain>
    </source>
</reference>
<accession>A0A9X4MN16</accession>
<evidence type="ECO:0000256" key="4">
    <source>
        <dbReference type="HAMAP-Rule" id="MF_00636"/>
    </source>
</evidence>
<keyword evidence="8" id="KW-1185">Reference proteome</keyword>
<dbReference type="Proteomes" id="UP001154240">
    <property type="component" value="Unassembled WGS sequence"/>
</dbReference>
<dbReference type="NCBIfam" id="NF003828">
    <property type="entry name" value="PRK05416.1"/>
    <property type="match status" value="1"/>
</dbReference>
<evidence type="ECO:0000313" key="8">
    <source>
        <dbReference type="Proteomes" id="UP001154240"/>
    </source>
</evidence>
<keyword evidence="3 4" id="KW-0342">GTP-binding</keyword>
<dbReference type="InterPro" id="IPR053931">
    <property type="entry name" value="RapZ_C"/>
</dbReference>
<dbReference type="PANTHER" id="PTHR30448">
    <property type="entry name" value="RNASE ADAPTER PROTEIN RAPZ"/>
    <property type="match status" value="1"/>
</dbReference>
<dbReference type="HAMAP" id="MF_00636">
    <property type="entry name" value="RapZ_like"/>
    <property type="match status" value="1"/>
</dbReference>
<evidence type="ECO:0000313" key="7">
    <source>
        <dbReference type="EMBL" id="MDG4475667.1"/>
    </source>
</evidence>
<dbReference type="SUPFAM" id="SSF52540">
    <property type="entry name" value="P-loop containing nucleoside triphosphate hydrolases"/>
    <property type="match status" value="1"/>
</dbReference>
<dbReference type="RefSeq" id="WP_307632640.1">
    <property type="nucleotide sequence ID" value="NZ_JAPHEH010000001.1"/>
</dbReference>
<feature type="domain" description="RapZ C-terminal" evidence="6">
    <location>
        <begin position="169"/>
        <end position="288"/>
    </location>
</feature>
<feature type="binding site" evidence="4">
    <location>
        <begin position="67"/>
        <end position="70"/>
    </location>
    <ligand>
        <name>GTP</name>
        <dbReference type="ChEBI" id="CHEBI:37565"/>
    </ligand>
</feature>
<dbReference type="Pfam" id="PF22740">
    <property type="entry name" value="PapZ_C"/>
    <property type="match status" value="1"/>
</dbReference>
<sequence length="290" mass="31553">MSEPAIPPLTLTIITGLSGAGKSTALNVFEDAGFLCIDNLPVFLLLPLLDGMARKADGPHRLALVMDARDAELAPALAGVLKEVKPKVTLAQIVFLEANDTVLLRRYSQLRRAHPLAQVGLVQDGIASEKTRLAGLRHLADRVIDTSNLTPTELRHKLLQHDASPVADMRVNILSFGHKHGLPSEADLLFDVRFLPNPYYVAELKEKTGRDAAVAAHALANESGRKFFAHLSGLLDFLLPEFEQAGKAYLTIAVGCTGGKHRSVAVAEEVHRHLAGGKWVVKLFHRDLDK</sequence>
<dbReference type="PIRSF" id="PIRSF005052">
    <property type="entry name" value="P-loopkin"/>
    <property type="match status" value="1"/>
</dbReference>
<dbReference type="EMBL" id="JAPHEH010000001">
    <property type="protein sequence ID" value="MDG4475667.1"/>
    <property type="molecule type" value="Genomic_DNA"/>
</dbReference>
<dbReference type="InterPro" id="IPR027417">
    <property type="entry name" value="P-loop_NTPase"/>
</dbReference>
<comment type="caution">
    <text evidence="7">The sequence shown here is derived from an EMBL/GenBank/DDBJ whole genome shotgun (WGS) entry which is preliminary data.</text>
</comment>
<dbReference type="InterPro" id="IPR053930">
    <property type="entry name" value="RapZ-like_N"/>
</dbReference>
<dbReference type="Pfam" id="PF03668">
    <property type="entry name" value="RapZ-like_N"/>
    <property type="match status" value="1"/>
</dbReference>
<keyword evidence="1 4" id="KW-0547">Nucleotide-binding</keyword>
<evidence type="ECO:0000259" key="6">
    <source>
        <dbReference type="Pfam" id="PF22740"/>
    </source>
</evidence>
<feature type="domain" description="RapZ-like N-terminal" evidence="5">
    <location>
        <begin position="10"/>
        <end position="161"/>
    </location>
</feature>
<dbReference type="PANTHER" id="PTHR30448:SF0">
    <property type="entry name" value="RNASE ADAPTER PROTEIN RAPZ"/>
    <property type="match status" value="1"/>
</dbReference>
<dbReference type="GO" id="GO:0005525">
    <property type="term" value="F:GTP binding"/>
    <property type="evidence" value="ECO:0007669"/>
    <property type="project" value="UniProtKB-UniRule"/>
</dbReference>
<evidence type="ECO:0000256" key="3">
    <source>
        <dbReference type="ARBA" id="ARBA00023134"/>
    </source>
</evidence>
<keyword evidence="2 4" id="KW-0067">ATP-binding</keyword>
<evidence type="ECO:0000256" key="2">
    <source>
        <dbReference type="ARBA" id="ARBA00022840"/>
    </source>
</evidence>
<feature type="binding site" evidence="4">
    <location>
        <begin position="16"/>
        <end position="23"/>
    </location>
    <ligand>
        <name>ATP</name>
        <dbReference type="ChEBI" id="CHEBI:30616"/>
    </ligand>
</feature>
<gene>
    <name evidence="7" type="primary">rapZ</name>
    <name evidence="7" type="ORF">OLX77_05770</name>
</gene>
<evidence type="ECO:0000256" key="1">
    <source>
        <dbReference type="ARBA" id="ARBA00022741"/>
    </source>
</evidence>
<dbReference type="InterPro" id="IPR005337">
    <property type="entry name" value="RapZ-like"/>
</dbReference>
<name>A0A9X4MN16_9BACT</name>
<protein>
    <submittedName>
        <fullName evidence="7">RNase adapter RapZ</fullName>
    </submittedName>
</protein>
<dbReference type="AlphaFoldDB" id="A0A9X4MN16"/>
<proteinExistence type="inferred from homology"/>